<accession>A0ABT5HRI7</accession>
<dbReference type="Proteomes" id="UP001214854">
    <property type="component" value="Unassembled WGS sequence"/>
</dbReference>
<proteinExistence type="predicted"/>
<dbReference type="Pfam" id="PF07237">
    <property type="entry name" value="DUF1428"/>
    <property type="match status" value="1"/>
</dbReference>
<evidence type="ECO:0000313" key="1">
    <source>
        <dbReference type="EMBL" id="MDC7682677.1"/>
    </source>
</evidence>
<sequence>MSYVDGFVCPVKNEKKDAYLESAIKAADIFKEYGAVAVWENWGNDIPEGEVTSFPLSVKLQDGETVVFSWIVWPSKAVRDDAWGKLMQDDRMKMEDMPFDGKRMFWGGFENILSV</sequence>
<dbReference type="PIRSF" id="PIRSF007028">
    <property type="entry name" value="UCP007028"/>
    <property type="match status" value="1"/>
</dbReference>
<gene>
    <name evidence="1" type="ORF">PQU92_05280</name>
</gene>
<dbReference type="SUPFAM" id="SSF54909">
    <property type="entry name" value="Dimeric alpha+beta barrel"/>
    <property type="match status" value="1"/>
</dbReference>
<comment type="caution">
    <text evidence="1">The sequence shown here is derived from an EMBL/GenBank/DDBJ whole genome shotgun (WGS) entry which is preliminary data.</text>
</comment>
<dbReference type="RefSeq" id="WP_272747161.1">
    <property type="nucleotide sequence ID" value="NZ_JAQQKX010000003.1"/>
</dbReference>
<reference evidence="1 2" key="1">
    <citation type="submission" date="2023-01" db="EMBL/GenBank/DDBJ databases">
        <title>Novel species of the genus Asticcacaulis isolated from rivers.</title>
        <authorList>
            <person name="Lu H."/>
        </authorList>
    </citation>
    <scope>NUCLEOTIDE SEQUENCE [LARGE SCALE GENOMIC DNA]</scope>
    <source>
        <strain evidence="1 2">BYS171W</strain>
    </source>
</reference>
<protein>
    <submittedName>
        <fullName evidence="1">DUF1428 domain-containing protein</fullName>
    </submittedName>
</protein>
<name>A0ABT5HRI7_9CAUL</name>
<dbReference type="InterPro" id="IPR011008">
    <property type="entry name" value="Dimeric_a/b-barrel"/>
</dbReference>
<keyword evidence="2" id="KW-1185">Reference proteome</keyword>
<dbReference type="EMBL" id="JAQQKX010000003">
    <property type="protein sequence ID" value="MDC7682677.1"/>
    <property type="molecule type" value="Genomic_DNA"/>
</dbReference>
<dbReference type="InterPro" id="IPR009874">
    <property type="entry name" value="DUF1428"/>
</dbReference>
<organism evidence="1 2">
    <name type="scientific">Asticcacaulis aquaticus</name>
    <dbReference type="NCBI Taxonomy" id="2984212"/>
    <lineage>
        <taxon>Bacteria</taxon>
        <taxon>Pseudomonadati</taxon>
        <taxon>Pseudomonadota</taxon>
        <taxon>Alphaproteobacteria</taxon>
        <taxon>Caulobacterales</taxon>
        <taxon>Caulobacteraceae</taxon>
        <taxon>Asticcacaulis</taxon>
    </lineage>
</organism>
<dbReference type="Gene3D" id="3.30.70.100">
    <property type="match status" value="1"/>
</dbReference>
<evidence type="ECO:0000313" key="2">
    <source>
        <dbReference type="Proteomes" id="UP001214854"/>
    </source>
</evidence>